<evidence type="ECO:0000313" key="1">
    <source>
        <dbReference type="EMBL" id="QHT83362.1"/>
    </source>
</evidence>
<organism evidence="1">
    <name type="scientific">viral metagenome</name>
    <dbReference type="NCBI Taxonomy" id="1070528"/>
    <lineage>
        <taxon>unclassified sequences</taxon>
        <taxon>metagenomes</taxon>
        <taxon>organismal metagenomes</taxon>
    </lineage>
</organism>
<name>A0A6C0HRU7_9ZZZZ</name>
<dbReference type="EMBL" id="MN740008">
    <property type="protein sequence ID" value="QHT83362.1"/>
    <property type="molecule type" value="Genomic_DNA"/>
</dbReference>
<accession>A0A6C0HRU7</accession>
<dbReference type="AlphaFoldDB" id="A0A6C0HRU7"/>
<sequence length="515" mass="59477">MDTNVKNYSVEELTEILGLTYPARSRDIIVKTNEYIKKYTKKENEEMINFFEEVQSILVENNDNREIEKSKGSQNVYNVPVQKDVLNPLLKNVTTRIVNIDSQFRDYTFEDSLFQTSTASYSLNEYSSSYFNANLCEQLTNVLSIKMENIIIPKTWYTIDSVYNNNFFWITTHGEDYFIVLRSGNYTPVEFVAELEYQLAQNNFFGIKCIINPTSSRLSFTFDNPYHLSGTEKQYFVFITGESFIGDLEEEALTEMLDTYAYFTFYDIGNLKYYKYTDSNGKEFSTNLCLLFQPSIDATLGWLMGFRSPYLFMKSDGNTASVSINLSGTQYFSLVLEDYQTNRVNNDIITLTGLQDSRIDLPKYINASLLYKCIKLKNNVSIKTEKSIEDFLFNQTKMSNKSIPQFIPSAPRILTQTQLYATNQIIRHNRGNPINCRLPSPTTNDVLAIIPVNTQGVDHQNLFIQDKLQTNTRLFFGPVNIDRFTVRLINDKGQLVNLNGGDWSFTLKIEVLYQI</sequence>
<reference evidence="1" key="1">
    <citation type="journal article" date="2020" name="Nature">
        <title>Giant virus diversity and host interactions through global metagenomics.</title>
        <authorList>
            <person name="Schulz F."/>
            <person name="Roux S."/>
            <person name="Paez-Espino D."/>
            <person name="Jungbluth S."/>
            <person name="Walsh D.A."/>
            <person name="Denef V.J."/>
            <person name="McMahon K.D."/>
            <person name="Konstantinidis K.T."/>
            <person name="Eloe-Fadrosh E.A."/>
            <person name="Kyrpides N.C."/>
            <person name="Woyke T."/>
        </authorList>
    </citation>
    <scope>NUCLEOTIDE SEQUENCE</scope>
    <source>
        <strain evidence="1">GVMAG-M-3300023184-167</strain>
    </source>
</reference>
<protein>
    <submittedName>
        <fullName evidence="1">Uncharacterized protein</fullName>
    </submittedName>
</protein>
<proteinExistence type="predicted"/>